<dbReference type="SUPFAM" id="SSF101898">
    <property type="entry name" value="NHL repeat"/>
    <property type="match status" value="1"/>
</dbReference>
<protein>
    <recommendedName>
        <fullName evidence="3">IPT/TIG domain-containing protein</fullName>
    </recommendedName>
</protein>
<dbReference type="SUPFAM" id="SSF63829">
    <property type="entry name" value="Calcium-dependent phosphotriesterase"/>
    <property type="match status" value="1"/>
</dbReference>
<dbReference type="EMBL" id="VTAV01000003">
    <property type="protein sequence ID" value="TYR36951.1"/>
    <property type="molecule type" value="Genomic_DNA"/>
</dbReference>
<dbReference type="InterPro" id="IPR052387">
    <property type="entry name" value="Fibrocystin"/>
</dbReference>
<feature type="domain" description="IPT/TIG" evidence="3">
    <location>
        <begin position="277"/>
        <end position="356"/>
    </location>
</feature>
<dbReference type="RefSeq" id="WP_148918538.1">
    <property type="nucleotide sequence ID" value="NZ_VTAV01000003.1"/>
</dbReference>
<accession>A0A5D4H7A8</accession>
<dbReference type="Pfam" id="PF01833">
    <property type="entry name" value="TIG"/>
    <property type="match status" value="5"/>
</dbReference>
<dbReference type="InterPro" id="IPR014756">
    <property type="entry name" value="Ig_E-set"/>
</dbReference>
<dbReference type="Proteomes" id="UP000322362">
    <property type="component" value="Unassembled WGS sequence"/>
</dbReference>
<evidence type="ECO:0000259" key="3">
    <source>
        <dbReference type="SMART" id="SM00429"/>
    </source>
</evidence>
<dbReference type="SMART" id="SM00429">
    <property type="entry name" value="IPT"/>
    <property type="match status" value="4"/>
</dbReference>
<dbReference type="Gene3D" id="2.60.40.10">
    <property type="entry name" value="Immunoglobulins"/>
    <property type="match status" value="5"/>
</dbReference>
<dbReference type="PROSITE" id="PS51257">
    <property type="entry name" value="PROKAR_LIPOPROTEIN"/>
    <property type="match status" value="1"/>
</dbReference>
<dbReference type="InterPro" id="IPR011042">
    <property type="entry name" value="6-blade_b-propeller_TolB-like"/>
</dbReference>
<feature type="domain" description="IPT/TIG" evidence="3">
    <location>
        <begin position="359"/>
        <end position="440"/>
    </location>
</feature>
<evidence type="ECO:0000256" key="2">
    <source>
        <dbReference type="SAM" id="SignalP"/>
    </source>
</evidence>
<feature type="domain" description="IPT/TIG" evidence="3">
    <location>
        <begin position="34"/>
        <end position="114"/>
    </location>
</feature>
<dbReference type="PANTHER" id="PTHR46769">
    <property type="entry name" value="POLYCYSTIC KIDNEY AND HEPATIC DISEASE 1 (AUTOSOMAL RECESSIVE)-LIKE 1"/>
    <property type="match status" value="1"/>
</dbReference>
<dbReference type="SUPFAM" id="SSF81296">
    <property type="entry name" value="E set domains"/>
    <property type="match status" value="4"/>
</dbReference>
<dbReference type="InterPro" id="IPR002909">
    <property type="entry name" value="IPT_dom"/>
</dbReference>
<organism evidence="4 5">
    <name type="scientific">Sphingobacterium phlebotomi</name>
    <dbReference type="NCBI Taxonomy" id="2605433"/>
    <lineage>
        <taxon>Bacteria</taxon>
        <taxon>Pseudomonadati</taxon>
        <taxon>Bacteroidota</taxon>
        <taxon>Sphingobacteriia</taxon>
        <taxon>Sphingobacteriales</taxon>
        <taxon>Sphingobacteriaceae</taxon>
        <taxon>Sphingobacterium</taxon>
    </lineage>
</organism>
<dbReference type="AlphaFoldDB" id="A0A5D4H7A8"/>
<evidence type="ECO:0000313" key="5">
    <source>
        <dbReference type="Proteomes" id="UP000322362"/>
    </source>
</evidence>
<feature type="chain" id="PRO_5023137528" description="IPT/TIG domain-containing protein" evidence="2">
    <location>
        <begin position="25"/>
        <end position="710"/>
    </location>
</feature>
<comment type="caution">
    <text evidence="4">The sequence shown here is derived from an EMBL/GenBank/DDBJ whole genome shotgun (WGS) entry which is preliminary data.</text>
</comment>
<name>A0A5D4H7A8_9SPHI</name>
<feature type="signal peptide" evidence="2">
    <location>
        <begin position="1"/>
        <end position="24"/>
    </location>
</feature>
<evidence type="ECO:0000313" key="4">
    <source>
        <dbReference type="EMBL" id="TYR36951.1"/>
    </source>
</evidence>
<reference evidence="4 5" key="1">
    <citation type="submission" date="2019-08" db="EMBL/GenBank/DDBJ databases">
        <title>Phlebobacter frassis gen. nov. sp. nov., a new member of family Sphingobacteriaceae isolated from sand fly rearing media.</title>
        <authorList>
            <person name="Kakumanu M.L."/>
            <person name="Marayati B.F."/>
            <person name="Wada-Katsumata A."/>
            <person name="Wasserberg G."/>
            <person name="Schal C."/>
            <person name="Apperson C.S."/>
            <person name="Ponnusamy L."/>
        </authorList>
    </citation>
    <scope>NUCLEOTIDE SEQUENCE [LARGE SCALE GENOMIC DNA]</scope>
    <source>
        <strain evidence="4 5">SSI9</strain>
    </source>
</reference>
<evidence type="ECO:0000256" key="1">
    <source>
        <dbReference type="ARBA" id="ARBA00022729"/>
    </source>
</evidence>
<dbReference type="InterPro" id="IPR013783">
    <property type="entry name" value="Ig-like_fold"/>
</dbReference>
<dbReference type="Gene3D" id="2.120.10.30">
    <property type="entry name" value="TolB, C-terminal domain"/>
    <property type="match status" value="1"/>
</dbReference>
<keyword evidence="5" id="KW-1185">Reference proteome</keyword>
<sequence length="710" mass="74656">MKNSKHSIGLILLSALLMFFSCEKDNPSGEAAPSLSVEQYFPNSGKAGTLVTIKGEGFSTSMAENIVEFSGVMAEVFSATSTELVVLAPESGSTGKITLKNGSQTTEVGNYTYQSLSVSRVSPANGPAGSNIRITGEGFGSLTQPAKVTINDSVALVVNISDTLIVAKVPSGAGTGVVKVLVDEMESTGAIFTYQEIKEIKPLTGGKGTQITLTGEGFETVKENNHVYFNDKQATVVEASPEKLVILAPEGIETNKVSVVINGQKTVSDAIFSVVPLPTISSVSPLSGPVGAEITIKGSTFSTIADENKVLINGKEIPLEKDPTSTELVVRYPANIGSGKIEVVVNDQKVVGPEFVNQDLGIIKVSPESGLAGTEVTIEGTGFSHDMLKNKVSFNGVAAQITFADEKSIKVIAPTNLSTGVLKVEVGGLSAEAPQAFRRAGVMTITRDLTSLDFNYSKIVIDSHGNLYVSGSSTITKVTPEGSTSVFVSGLSGIVGMDILNDVIYIADWNSVKKVAADGTVTTIPTAPIGPRGLTVDSKGDLYYSSSWSGISKITVSTGTVQSMNTGSASDKCRIVVAPDGTIYHSFDDYQGIINRTLPGARGLNWLGQHEGYGYQDGPVSTAKLAYGPTALGMTAEGNLIIMDSNNLALRQVDLKEQTVSTLVKVERGFEDGDLSSAKWGSINDITIDKEGNVYLLDVGQAAIRKVIFK</sequence>
<proteinExistence type="predicted"/>
<dbReference type="PANTHER" id="PTHR46769:SF2">
    <property type="entry name" value="FIBROCYSTIN-L ISOFORM 2 PRECURSOR-RELATED"/>
    <property type="match status" value="1"/>
</dbReference>
<gene>
    <name evidence="4" type="ORF">FXV77_07165</name>
</gene>
<keyword evidence="1 2" id="KW-0732">Signal</keyword>
<feature type="domain" description="IPT/TIG" evidence="3">
    <location>
        <begin position="115"/>
        <end position="195"/>
    </location>
</feature>
<dbReference type="CDD" id="cd00603">
    <property type="entry name" value="IPT_PCSR"/>
    <property type="match status" value="4"/>
</dbReference>